<keyword evidence="1" id="KW-1185">Reference proteome</keyword>
<organism evidence="1 2">
    <name type="scientific">Romanomermis culicivorax</name>
    <name type="common">Nematode worm</name>
    <dbReference type="NCBI Taxonomy" id="13658"/>
    <lineage>
        <taxon>Eukaryota</taxon>
        <taxon>Metazoa</taxon>
        <taxon>Ecdysozoa</taxon>
        <taxon>Nematoda</taxon>
        <taxon>Enoplea</taxon>
        <taxon>Dorylaimia</taxon>
        <taxon>Mermithida</taxon>
        <taxon>Mermithoidea</taxon>
        <taxon>Mermithidae</taxon>
        <taxon>Romanomermis</taxon>
    </lineage>
</organism>
<evidence type="ECO:0000313" key="1">
    <source>
        <dbReference type="Proteomes" id="UP000887565"/>
    </source>
</evidence>
<proteinExistence type="predicted"/>
<name>A0A915IA07_ROMCU</name>
<protein>
    <submittedName>
        <fullName evidence="2">Uncharacterized protein</fullName>
    </submittedName>
</protein>
<evidence type="ECO:0000313" key="2">
    <source>
        <dbReference type="WBParaSite" id="nRc.2.0.1.t10121-RA"/>
    </source>
</evidence>
<dbReference type="Proteomes" id="UP000887565">
    <property type="component" value="Unplaced"/>
</dbReference>
<accession>A0A915IA07</accession>
<sequence>MAQVTALTSGSISLGGEAVAGSILGNIRAASDNAPAGRKLRVFTVGDVDDCCLNWEFCGDVIGGQLLDNYIRDGSGRCREKGTGHPLLAMGQNGNGCLSDEKN</sequence>
<dbReference type="AlphaFoldDB" id="A0A915IA07"/>
<reference evidence="2" key="1">
    <citation type="submission" date="2022-11" db="UniProtKB">
        <authorList>
            <consortium name="WormBaseParasite"/>
        </authorList>
    </citation>
    <scope>IDENTIFICATION</scope>
</reference>
<dbReference type="WBParaSite" id="nRc.2.0.1.t10121-RA">
    <property type="protein sequence ID" value="nRc.2.0.1.t10121-RA"/>
    <property type="gene ID" value="nRc.2.0.1.g10121"/>
</dbReference>